<organism evidence="2 3">
    <name type="scientific">Ilex paraguariensis</name>
    <name type="common">yerba mate</name>
    <dbReference type="NCBI Taxonomy" id="185542"/>
    <lineage>
        <taxon>Eukaryota</taxon>
        <taxon>Viridiplantae</taxon>
        <taxon>Streptophyta</taxon>
        <taxon>Embryophyta</taxon>
        <taxon>Tracheophyta</taxon>
        <taxon>Spermatophyta</taxon>
        <taxon>Magnoliopsida</taxon>
        <taxon>eudicotyledons</taxon>
        <taxon>Gunneridae</taxon>
        <taxon>Pentapetalae</taxon>
        <taxon>asterids</taxon>
        <taxon>campanulids</taxon>
        <taxon>Aquifoliales</taxon>
        <taxon>Aquifoliaceae</taxon>
        <taxon>Ilex</taxon>
    </lineage>
</organism>
<accession>A0ABC8UC28</accession>
<dbReference type="Proteomes" id="UP001642360">
    <property type="component" value="Unassembled WGS sequence"/>
</dbReference>
<protein>
    <submittedName>
        <fullName evidence="2">Uncharacterized protein</fullName>
    </submittedName>
</protein>
<reference evidence="2 3" key="1">
    <citation type="submission" date="2024-02" db="EMBL/GenBank/DDBJ databases">
        <authorList>
            <person name="Vignale AGUSTIN F."/>
            <person name="Sosa J E."/>
            <person name="Modenutti C."/>
        </authorList>
    </citation>
    <scope>NUCLEOTIDE SEQUENCE [LARGE SCALE GENOMIC DNA]</scope>
</reference>
<evidence type="ECO:0000256" key="1">
    <source>
        <dbReference type="SAM" id="MobiDB-lite"/>
    </source>
</evidence>
<keyword evidence="3" id="KW-1185">Reference proteome</keyword>
<name>A0ABC8UC28_9AQUA</name>
<dbReference type="PANTHER" id="PTHR36032:SF1">
    <property type="entry name" value="PHOSPHOPANTOTHENATE--CYSTEINE LIGASE 2"/>
    <property type="match status" value="1"/>
</dbReference>
<evidence type="ECO:0000313" key="2">
    <source>
        <dbReference type="EMBL" id="CAK9179227.1"/>
    </source>
</evidence>
<dbReference type="AlphaFoldDB" id="A0ABC8UC28"/>
<gene>
    <name evidence="2" type="ORF">ILEXP_LOCUS49164</name>
</gene>
<dbReference type="EMBL" id="CAUOFW020007438">
    <property type="protein sequence ID" value="CAK9179227.1"/>
    <property type="molecule type" value="Genomic_DNA"/>
</dbReference>
<feature type="region of interest" description="Disordered" evidence="1">
    <location>
        <begin position="21"/>
        <end position="41"/>
    </location>
</feature>
<comment type="caution">
    <text evidence="2">The sequence shown here is derived from an EMBL/GenBank/DDBJ whole genome shotgun (WGS) entry which is preliminary data.</text>
</comment>
<dbReference type="PANTHER" id="PTHR36032">
    <property type="entry name" value="PHOSPHOPANTOTHENATE--CYSTEINE LIGASE 2"/>
    <property type="match status" value="1"/>
</dbReference>
<evidence type="ECO:0000313" key="3">
    <source>
        <dbReference type="Proteomes" id="UP001642360"/>
    </source>
</evidence>
<sequence>MLENPSTHSLSSAANIATIKPYARPNQRNRSLSRRKSGGDRLERANIYANDGEKNQNAGSKNLPIVYHGNEGGNNRVNVDVAPRLIPLHGCCNSEAFQLLNDRWIAGMDAYNNPSIDLAGGLGSKMLMDIAKDHASVPTIFICLCSSPSSGSLPKRPVLYTGSGTSAWGIVRLPHQMDFLSELRHAMRDANASSDT</sequence>
<proteinExistence type="predicted"/>